<keyword evidence="3" id="KW-1185">Reference proteome</keyword>
<protein>
    <submittedName>
        <fullName evidence="2">Uncharacterized protein</fullName>
    </submittedName>
</protein>
<dbReference type="Gramene" id="AUR62044016-RA">
    <property type="protein sequence ID" value="AUR62044016-RA:cds"/>
    <property type="gene ID" value="AUR62044016"/>
</dbReference>
<evidence type="ECO:0000313" key="2">
    <source>
        <dbReference type="EnsemblPlants" id="AUR62044016-RA:cds"/>
    </source>
</evidence>
<proteinExistence type="predicted"/>
<reference evidence="2" key="2">
    <citation type="submission" date="2021-03" db="UniProtKB">
        <authorList>
            <consortium name="EnsemblPlants"/>
        </authorList>
    </citation>
    <scope>IDENTIFICATION</scope>
</reference>
<name>A0A803ND28_CHEQI</name>
<keyword evidence="1" id="KW-0812">Transmembrane</keyword>
<dbReference type="AlphaFoldDB" id="A0A803ND28"/>
<keyword evidence="1" id="KW-1133">Transmembrane helix</keyword>
<feature type="transmembrane region" description="Helical" evidence="1">
    <location>
        <begin position="31"/>
        <end position="57"/>
    </location>
</feature>
<dbReference type="EnsemblPlants" id="AUR62044016-RA">
    <property type="protein sequence ID" value="AUR62044016-RA:cds"/>
    <property type="gene ID" value="AUR62044016"/>
</dbReference>
<reference evidence="2" key="1">
    <citation type="journal article" date="2017" name="Nature">
        <title>The genome of Chenopodium quinoa.</title>
        <authorList>
            <person name="Jarvis D.E."/>
            <person name="Ho Y.S."/>
            <person name="Lightfoot D.J."/>
            <person name="Schmoeckel S.M."/>
            <person name="Li B."/>
            <person name="Borm T.J.A."/>
            <person name="Ohyanagi H."/>
            <person name="Mineta K."/>
            <person name="Michell C.T."/>
            <person name="Saber N."/>
            <person name="Kharbatia N.M."/>
            <person name="Rupper R.R."/>
            <person name="Sharp A.R."/>
            <person name="Dally N."/>
            <person name="Boughton B.A."/>
            <person name="Woo Y.H."/>
            <person name="Gao G."/>
            <person name="Schijlen E.G.W.M."/>
            <person name="Guo X."/>
            <person name="Momin A.A."/>
            <person name="Negrao S."/>
            <person name="Al-Babili S."/>
            <person name="Gehring C."/>
            <person name="Roessner U."/>
            <person name="Jung C."/>
            <person name="Murphy K."/>
            <person name="Arold S.T."/>
            <person name="Gojobori T."/>
            <person name="van der Linden C.G."/>
            <person name="van Loo E.N."/>
            <person name="Jellen E.N."/>
            <person name="Maughan P.J."/>
            <person name="Tester M."/>
        </authorList>
    </citation>
    <scope>NUCLEOTIDE SEQUENCE [LARGE SCALE GENOMIC DNA]</scope>
    <source>
        <strain evidence="2">cv. PI 614886</strain>
    </source>
</reference>
<evidence type="ECO:0000313" key="3">
    <source>
        <dbReference type="Proteomes" id="UP000596660"/>
    </source>
</evidence>
<dbReference type="Proteomes" id="UP000596660">
    <property type="component" value="Unplaced"/>
</dbReference>
<evidence type="ECO:0000256" key="1">
    <source>
        <dbReference type="SAM" id="Phobius"/>
    </source>
</evidence>
<sequence length="102" mass="11178">MKLKPQFPNFSAVFLRSPPSLLLSFLRTPPLLLVASFSSLAAAVASFSFLAVCFAVLESLSEVVVPGRIWNSKEYNFKAKGLPPEGGHLHPLLKVRLLVLFP</sequence>
<keyword evidence="1" id="KW-0472">Membrane</keyword>
<organism evidence="2 3">
    <name type="scientific">Chenopodium quinoa</name>
    <name type="common">Quinoa</name>
    <dbReference type="NCBI Taxonomy" id="63459"/>
    <lineage>
        <taxon>Eukaryota</taxon>
        <taxon>Viridiplantae</taxon>
        <taxon>Streptophyta</taxon>
        <taxon>Embryophyta</taxon>
        <taxon>Tracheophyta</taxon>
        <taxon>Spermatophyta</taxon>
        <taxon>Magnoliopsida</taxon>
        <taxon>eudicotyledons</taxon>
        <taxon>Gunneridae</taxon>
        <taxon>Pentapetalae</taxon>
        <taxon>Caryophyllales</taxon>
        <taxon>Chenopodiaceae</taxon>
        <taxon>Chenopodioideae</taxon>
        <taxon>Atripliceae</taxon>
        <taxon>Chenopodium</taxon>
    </lineage>
</organism>
<accession>A0A803ND28</accession>